<reference evidence="6 7" key="2">
    <citation type="journal article" date="2020" name="Cell Rep.">
        <title>Acquisition and Adaptation of Ultra-small Parasitic Reduced Genome Bacteria to Mammalian Hosts.</title>
        <authorList>
            <person name="McLean J.S."/>
            <person name="Bor B."/>
            <person name="Kerns K.A."/>
            <person name="Liu Q."/>
            <person name="To T.T."/>
            <person name="Solden L."/>
            <person name="Hendrickson E.L."/>
            <person name="Wrighton K."/>
            <person name="Shi W."/>
            <person name="He X."/>
        </authorList>
    </citation>
    <scope>NUCLEOTIDE SEQUENCE [LARGE SCALE GENOMIC DNA]</scope>
    <source>
        <strain evidence="6 7">TM7_G3_2_Rum_HOT_351B</strain>
    </source>
</reference>
<evidence type="ECO:0000256" key="3">
    <source>
        <dbReference type="ARBA" id="ARBA00023274"/>
    </source>
</evidence>
<accession>A0ABY0FLQ5</accession>
<dbReference type="SUPFAM" id="SSF143800">
    <property type="entry name" value="L28p-like"/>
    <property type="match status" value="1"/>
</dbReference>
<dbReference type="NCBIfam" id="TIGR00009">
    <property type="entry name" value="L28"/>
    <property type="match status" value="1"/>
</dbReference>
<dbReference type="InterPro" id="IPR050096">
    <property type="entry name" value="Bacterial_rp_bL28"/>
</dbReference>
<organism evidence="6 7">
    <name type="scientific">Candidatus Nanosyncoccus alces</name>
    <dbReference type="NCBI Taxonomy" id="2171997"/>
    <lineage>
        <taxon>Bacteria</taxon>
        <taxon>Candidatus Saccharimonadota</taxon>
        <taxon>Candidatus Nanosyncoccalia</taxon>
        <taxon>Candidatus Nanosyncoccales</taxon>
        <taxon>Candidatus Nanosyncoccaceae</taxon>
        <taxon>Candidatus Nanosyncoccus</taxon>
    </lineage>
</organism>
<dbReference type="Gene3D" id="2.30.170.40">
    <property type="entry name" value="Ribosomal protein L28/L24"/>
    <property type="match status" value="1"/>
</dbReference>
<dbReference type="Proteomes" id="UP001191019">
    <property type="component" value="Unassembled WGS sequence"/>
</dbReference>
<keyword evidence="3 5" id="KW-0687">Ribonucleoprotein</keyword>
<dbReference type="InterPro" id="IPR026569">
    <property type="entry name" value="Ribosomal_bL28"/>
</dbReference>
<sequence length="75" mass="8372">MAICEITGKGKMYGHNVSFSQRHTRKVFKPNVSKRTLIINGQKIKCNVSTSALRTLKKKGLIESPKARAEKKASK</sequence>
<comment type="similarity">
    <text evidence="1 5">Belongs to the bacterial ribosomal protein bL28 family.</text>
</comment>
<evidence type="ECO:0000256" key="2">
    <source>
        <dbReference type="ARBA" id="ARBA00022980"/>
    </source>
</evidence>
<dbReference type="EMBL" id="PRLM01000004">
    <property type="protein sequence ID" value="RYC74716.1"/>
    <property type="molecule type" value="Genomic_DNA"/>
</dbReference>
<evidence type="ECO:0000313" key="7">
    <source>
        <dbReference type="Proteomes" id="UP001191019"/>
    </source>
</evidence>
<dbReference type="Pfam" id="PF00830">
    <property type="entry name" value="Ribosomal_L28"/>
    <property type="match status" value="1"/>
</dbReference>
<keyword evidence="7" id="KW-1185">Reference proteome</keyword>
<dbReference type="GO" id="GO:0005840">
    <property type="term" value="C:ribosome"/>
    <property type="evidence" value="ECO:0007669"/>
    <property type="project" value="UniProtKB-KW"/>
</dbReference>
<dbReference type="RefSeq" id="WP_129735005.1">
    <property type="nucleotide sequence ID" value="NZ_PRLM01000004.1"/>
</dbReference>
<proteinExistence type="inferred from homology"/>
<evidence type="ECO:0000256" key="4">
    <source>
        <dbReference type="ARBA" id="ARBA00035174"/>
    </source>
</evidence>
<dbReference type="PANTHER" id="PTHR39080:SF1">
    <property type="entry name" value="LARGE RIBOSOMAL SUBUNIT PROTEIN BL28A"/>
    <property type="match status" value="1"/>
</dbReference>
<dbReference type="PANTHER" id="PTHR39080">
    <property type="entry name" value="50S RIBOSOMAL PROTEIN L28"/>
    <property type="match status" value="1"/>
</dbReference>
<reference evidence="6 7" key="1">
    <citation type="journal article" date="2018" name="bioRxiv">
        <title>Evidence of independent acquisition and adaption of ultra-small bacteria to human hosts across the highly diverse yet reduced genomes of the phylum Saccharibacteria.</title>
        <authorList>
            <person name="McLean J.S."/>
            <person name="Bor B."/>
            <person name="To T.T."/>
            <person name="Liu Q."/>
            <person name="Kearns K.A."/>
            <person name="Solden L.M."/>
            <person name="Wrighton K.C."/>
            <person name="He X."/>
            <person name="Shi W."/>
        </authorList>
    </citation>
    <scope>NUCLEOTIDE SEQUENCE [LARGE SCALE GENOMIC DNA]</scope>
    <source>
        <strain evidence="6 7">TM7_G3_2_Rum_HOT_351B</strain>
    </source>
</reference>
<gene>
    <name evidence="5 6" type="primary">rpmB</name>
    <name evidence="6" type="ORF">G3RUM_00470</name>
</gene>
<evidence type="ECO:0000313" key="6">
    <source>
        <dbReference type="EMBL" id="RYC74716.1"/>
    </source>
</evidence>
<comment type="caution">
    <text evidence="6">The sequence shown here is derived from an EMBL/GenBank/DDBJ whole genome shotgun (WGS) entry which is preliminary data.</text>
</comment>
<dbReference type="InterPro" id="IPR034704">
    <property type="entry name" value="Ribosomal_bL28/bL31-like_sf"/>
</dbReference>
<dbReference type="InterPro" id="IPR037147">
    <property type="entry name" value="Ribosomal_bL28_sf"/>
</dbReference>
<evidence type="ECO:0000256" key="1">
    <source>
        <dbReference type="ARBA" id="ARBA00008760"/>
    </source>
</evidence>
<name>A0ABY0FLQ5_9BACT</name>
<keyword evidence="2 5" id="KW-0689">Ribosomal protein</keyword>
<protein>
    <recommendedName>
        <fullName evidence="4 5">Large ribosomal subunit protein bL28</fullName>
    </recommendedName>
</protein>
<evidence type="ECO:0000256" key="5">
    <source>
        <dbReference type="HAMAP-Rule" id="MF_00373"/>
    </source>
</evidence>
<dbReference type="HAMAP" id="MF_00373">
    <property type="entry name" value="Ribosomal_bL28"/>
    <property type="match status" value="1"/>
</dbReference>
<dbReference type="InterPro" id="IPR001383">
    <property type="entry name" value="Ribosomal_bL28_bact-type"/>
</dbReference>